<name>A0ABQ2LA58_9BACL</name>
<protein>
    <recommendedName>
        <fullName evidence="1">Endoribonuclease L-PSP/chorismate mutase-like domain-containing protein</fullName>
    </recommendedName>
</protein>
<comment type="caution">
    <text evidence="2">The sequence shown here is derived from an EMBL/GenBank/DDBJ whole genome shotgun (WGS) entry which is preliminary data.</text>
</comment>
<dbReference type="Pfam" id="PF14588">
    <property type="entry name" value="YjgF_endoribonc"/>
    <property type="match status" value="1"/>
</dbReference>
<dbReference type="SUPFAM" id="SSF55298">
    <property type="entry name" value="YjgF-like"/>
    <property type="match status" value="1"/>
</dbReference>
<dbReference type="RefSeq" id="WP_018978286.1">
    <property type="nucleotide sequence ID" value="NZ_BMLN01000015.1"/>
</dbReference>
<reference evidence="3" key="1">
    <citation type="journal article" date="2019" name="Int. J. Syst. Evol. Microbiol.">
        <title>The Global Catalogue of Microorganisms (GCM) 10K type strain sequencing project: providing services to taxonomists for standard genome sequencing and annotation.</title>
        <authorList>
            <consortium name="The Broad Institute Genomics Platform"/>
            <consortium name="The Broad Institute Genome Sequencing Center for Infectious Disease"/>
            <person name="Wu L."/>
            <person name="Ma J."/>
        </authorList>
    </citation>
    <scope>NUCLEOTIDE SEQUENCE [LARGE SCALE GENOMIC DNA]</scope>
    <source>
        <strain evidence="3">CGMCC 1.6964</strain>
    </source>
</reference>
<dbReference type="Gene3D" id="3.30.1330.40">
    <property type="entry name" value="RutC-like"/>
    <property type="match status" value="1"/>
</dbReference>
<evidence type="ECO:0000259" key="1">
    <source>
        <dbReference type="Pfam" id="PF14588"/>
    </source>
</evidence>
<sequence length="156" mass="16831">MSNTVEERLQELGIVLPEASSPAAAYANAVIVNGLMFVAGKGPAGGPQGKLGREYDTEQGFEFARQAGIEILAVLKSELGSLDRIKRVVKLQGFVNATAEFDEHHKVLDGCSKLMTDVFGERGLHARSVFGAVSVRNNLPIIVDSIFEVESEGENW</sequence>
<evidence type="ECO:0000313" key="2">
    <source>
        <dbReference type="EMBL" id="GGO08237.1"/>
    </source>
</evidence>
<proteinExistence type="predicted"/>
<dbReference type="CDD" id="cd02199">
    <property type="entry name" value="YjgF_YER057c_UK114_like_1"/>
    <property type="match status" value="1"/>
</dbReference>
<dbReference type="PANTHER" id="PTHR43760">
    <property type="entry name" value="ENDORIBONUCLEASE-RELATED"/>
    <property type="match status" value="1"/>
</dbReference>
<dbReference type="InterPro" id="IPR035959">
    <property type="entry name" value="RutC-like_sf"/>
</dbReference>
<organism evidence="2 3">
    <name type="scientific">Saccharibacillus kuerlensis</name>
    <dbReference type="NCBI Taxonomy" id="459527"/>
    <lineage>
        <taxon>Bacteria</taxon>
        <taxon>Bacillati</taxon>
        <taxon>Bacillota</taxon>
        <taxon>Bacilli</taxon>
        <taxon>Bacillales</taxon>
        <taxon>Paenibacillaceae</taxon>
        <taxon>Saccharibacillus</taxon>
    </lineage>
</organism>
<dbReference type="Proteomes" id="UP000606653">
    <property type="component" value="Unassembled WGS sequence"/>
</dbReference>
<gene>
    <name evidence="2" type="ORF">GCM10010969_37520</name>
</gene>
<evidence type="ECO:0000313" key="3">
    <source>
        <dbReference type="Proteomes" id="UP000606653"/>
    </source>
</evidence>
<dbReference type="EMBL" id="BMLN01000015">
    <property type="protein sequence ID" value="GGO08237.1"/>
    <property type="molecule type" value="Genomic_DNA"/>
</dbReference>
<accession>A0ABQ2LA58</accession>
<keyword evidence="3" id="KW-1185">Reference proteome</keyword>
<dbReference type="PANTHER" id="PTHR43760:SF1">
    <property type="entry name" value="ENDORIBONUCLEASE L-PSP_CHORISMATE MUTASE-LIKE DOMAIN-CONTAINING PROTEIN"/>
    <property type="match status" value="1"/>
</dbReference>
<feature type="domain" description="Endoribonuclease L-PSP/chorismate mutase-like" evidence="1">
    <location>
        <begin position="6"/>
        <end position="133"/>
    </location>
</feature>
<dbReference type="InterPro" id="IPR013813">
    <property type="entry name" value="Endoribo_LPSP/chorism_mut-like"/>
</dbReference>